<evidence type="ECO:0000256" key="4">
    <source>
        <dbReference type="ARBA" id="ARBA00022989"/>
    </source>
</evidence>
<dbReference type="PROSITE" id="PS00409">
    <property type="entry name" value="PROKAR_NTER_METHYL"/>
    <property type="match status" value="1"/>
</dbReference>
<dbReference type="InterPro" id="IPR002416">
    <property type="entry name" value="T2SS_protein-GspH"/>
</dbReference>
<accession>X1KBK9</accession>
<evidence type="ECO:0000256" key="5">
    <source>
        <dbReference type="ARBA" id="ARBA00023136"/>
    </source>
</evidence>
<keyword evidence="2" id="KW-0488">Methylation</keyword>
<dbReference type="NCBIfam" id="TIGR02532">
    <property type="entry name" value="IV_pilin_GFxxxE"/>
    <property type="match status" value="1"/>
</dbReference>
<dbReference type="Gene3D" id="3.30.700.10">
    <property type="entry name" value="Glycoprotein, Type 4 Pilin"/>
    <property type="match status" value="1"/>
</dbReference>
<evidence type="ECO:0000256" key="1">
    <source>
        <dbReference type="ARBA" id="ARBA00004167"/>
    </source>
</evidence>
<dbReference type="Pfam" id="PF07963">
    <property type="entry name" value="N_methyl"/>
    <property type="match status" value="1"/>
</dbReference>
<evidence type="ECO:0000256" key="3">
    <source>
        <dbReference type="ARBA" id="ARBA00022692"/>
    </source>
</evidence>
<dbReference type="InterPro" id="IPR012902">
    <property type="entry name" value="N_methyl_site"/>
</dbReference>
<evidence type="ECO:0000313" key="7">
    <source>
        <dbReference type="EMBL" id="GAH87599.1"/>
    </source>
</evidence>
<dbReference type="GO" id="GO:0015627">
    <property type="term" value="C:type II protein secretion system complex"/>
    <property type="evidence" value="ECO:0007669"/>
    <property type="project" value="InterPro"/>
</dbReference>
<dbReference type="InterPro" id="IPR045584">
    <property type="entry name" value="Pilin-like"/>
</dbReference>
<comment type="caution">
    <text evidence="7">The sequence shown here is derived from an EMBL/GenBank/DDBJ whole genome shotgun (WGS) entry which is preliminary data.</text>
</comment>
<dbReference type="AlphaFoldDB" id="X1KBK9"/>
<protein>
    <recommendedName>
        <fullName evidence="8">Type II secretion system protein GspG C-terminal domain-containing protein</fullName>
    </recommendedName>
</protein>
<comment type="subcellular location">
    <subcellularLocation>
        <location evidence="1">Membrane</location>
        <topology evidence="1">Single-pass membrane protein</topology>
    </subcellularLocation>
</comment>
<dbReference type="EMBL" id="BARU01038725">
    <property type="protein sequence ID" value="GAH87599.1"/>
    <property type="molecule type" value="Genomic_DNA"/>
</dbReference>
<gene>
    <name evidence="7" type="ORF">S03H2_60133</name>
</gene>
<proteinExistence type="predicted"/>
<organism evidence="7">
    <name type="scientific">marine sediment metagenome</name>
    <dbReference type="NCBI Taxonomy" id="412755"/>
    <lineage>
        <taxon>unclassified sequences</taxon>
        <taxon>metagenomes</taxon>
        <taxon>ecological metagenomes</taxon>
    </lineage>
</organism>
<evidence type="ECO:0000256" key="2">
    <source>
        <dbReference type="ARBA" id="ARBA00022481"/>
    </source>
</evidence>
<name>X1KBK9_9ZZZZ</name>
<dbReference type="SUPFAM" id="SSF54523">
    <property type="entry name" value="Pili subunits"/>
    <property type="match status" value="1"/>
</dbReference>
<evidence type="ECO:0000256" key="6">
    <source>
        <dbReference type="SAM" id="Phobius"/>
    </source>
</evidence>
<sequence>MTKCPVCGKDTGVYYWPSADDPWVIDVFDMPLYQRSYRGKVKYISERCVECFDKAVKEEKGMRGFTLIELLIVIAILAILAAVVIPNVARLLGG</sequence>
<feature type="transmembrane region" description="Helical" evidence="6">
    <location>
        <begin position="67"/>
        <end position="89"/>
    </location>
</feature>
<dbReference type="PRINTS" id="PR00885">
    <property type="entry name" value="BCTERIALGSPH"/>
</dbReference>
<evidence type="ECO:0008006" key="8">
    <source>
        <dbReference type="Google" id="ProtNLM"/>
    </source>
</evidence>
<keyword evidence="5 6" id="KW-0472">Membrane</keyword>
<dbReference type="GO" id="GO:0016020">
    <property type="term" value="C:membrane"/>
    <property type="evidence" value="ECO:0007669"/>
    <property type="project" value="UniProtKB-SubCell"/>
</dbReference>
<reference evidence="7" key="1">
    <citation type="journal article" date="2014" name="Front. Microbiol.">
        <title>High frequency of phylogenetically diverse reductive dehalogenase-homologous genes in deep subseafloor sedimentary metagenomes.</title>
        <authorList>
            <person name="Kawai M."/>
            <person name="Futagami T."/>
            <person name="Toyoda A."/>
            <person name="Takaki Y."/>
            <person name="Nishi S."/>
            <person name="Hori S."/>
            <person name="Arai W."/>
            <person name="Tsubouchi T."/>
            <person name="Morono Y."/>
            <person name="Uchiyama I."/>
            <person name="Ito T."/>
            <person name="Fujiyama A."/>
            <person name="Inagaki F."/>
            <person name="Takami H."/>
        </authorList>
    </citation>
    <scope>NUCLEOTIDE SEQUENCE</scope>
    <source>
        <strain evidence="7">Expedition CK06-06</strain>
    </source>
</reference>
<keyword evidence="3 6" id="KW-0812">Transmembrane</keyword>
<dbReference type="GO" id="GO:0015628">
    <property type="term" value="P:protein secretion by the type II secretion system"/>
    <property type="evidence" value="ECO:0007669"/>
    <property type="project" value="InterPro"/>
</dbReference>
<keyword evidence="4 6" id="KW-1133">Transmembrane helix</keyword>